<proteinExistence type="inferred from homology"/>
<dbReference type="InterPro" id="IPR050144">
    <property type="entry name" value="AAE_transporter"/>
</dbReference>
<dbReference type="PANTHER" id="PTHR30445:SF3">
    <property type="entry name" value="TRANSPORT PROTEIN YIDE-RELATED"/>
    <property type="match status" value="1"/>
</dbReference>
<dbReference type="Pfam" id="PF06826">
    <property type="entry name" value="Asp-Al_Ex"/>
    <property type="match status" value="2"/>
</dbReference>
<keyword evidence="9" id="KW-1185">Reference proteome</keyword>
<dbReference type="Proteomes" id="UP000277858">
    <property type="component" value="Chromosome"/>
</dbReference>
<dbReference type="RefSeq" id="WP_036981654.1">
    <property type="nucleotide sequence ID" value="NZ_CP040635.1"/>
</dbReference>
<keyword evidence="3" id="KW-0813">Transport</keyword>
<organism evidence="8 9">
    <name type="scientific">Acidipropionibacterium jensenii</name>
    <dbReference type="NCBI Taxonomy" id="1749"/>
    <lineage>
        <taxon>Bacteria</taxon>
        <taxon>Bacillati</taxon>
        <taxon>Actinomycetota</taxon>
        <taxon>Actinomycetes</taxon>
        <taxon>Propionibacteriales</taxon>
        <taxon>Propionibacteriaceae</taxon>
        <taxon>Acidipropionibacterium</taxon>
    </lineage>
</organism>
<keyword evidence="4" id="KW-1003">Cell membrane</keyword>
<sequence>MFTIVLDFLVAHQLVTILVVLALGAMLGQIKFGPLRFGAAGALFMGLVVGTLDPRLGQGLASVKALGVVLFCYTVGLSAGSTFLSDLKRQWTLMVAAIVGLVVMAGAAIGLGRLFGLSSAHIAGLYAGVLTSPAIDAAQSATQGAGDTLVGYAISYPVGVVVAMIVVSMIATRKWPAKKDNTSMAEAGLTSVSTVVDRETTIRHTPGFTADQIRMSYLLRDGEMRLARPDDDLHIGDQVLVVGNPNDVDKAVKHLGHRSRKRLTDDRNTVDFRRFLVSNPLLVGRRLGDIDVRGRTSGKVTRVRRGDLDMLANDDIILQPGDRVLVVVPANRLSDAADLFGDSEARVSQVDALSLGLGAAMGLVLGAILVALPGGLKFELGAAAGPLVMGMILGAVHRTGPLRWDLPHATNNILRQIGLMIFLACVGLASGQAFISQALTWHGLAVVIVSAVSLILGGVILLAAARWLQLSAQRATGGFAGFVGQPAILGYANTLVNDERIESAYGALFALGTVVKIVMVQVIALL</sequence>
<accession>A0A3S4VLI3</accession>
<dbReference type="Gene3D" id="3.30.70.1450">
    <property type="entry name" value="Regulator of K+ conductance, C-terminal domain"/>
    <property type="match status" value="1"/>
</dbReference>
<comment type="subcellular location">
    <subcellularLocation>
        <location evidence="1">Cell membrane</location>
        <topology evidence="1">Multi-pass membrane protein</topology>
    </subcellularLocation>
</comment>
<dbReference type="NCBIfam" id="TIGR01625">
    <property type="entry name" value="YidE_YbjL_dupl"/>
    <property type="match status" value="1"/>
</dbReference>
<dbReference type="STRING" id="1122997.GCA_000425285_01647"/>
<dbReference type="AlphaFoldDB" id="A0A3S4VLI3"/>
<dbReference type="GeneID" id="82883921"/>
<dbReference type="InterPro" id="IPR006037">
    <property type="entry name" value="RCK_C"/>
</dbReference>
<keyword evidence="7" id="KW-0472">Membrane</keyword>
<dbReference type="SUPFAM" id="SSF116726">
    <property type="entry name" value="TrkA C-terminal domain-like"/>
    <property type="match status" value="2"/>
</dbReference>
<dbReference type="EMBL" id="LR134473">
    <property type="protein sequence ID" value="VEI04537.1"/>
    <property type="molecule type" value="Genomic_DNA"/>
</dbReference>
<reference evidence="8 9" key="1">
    <citation type="submission" date="2018-12" db="EMBL/GenBank/DDBJ databases">
        <authorList>
            <consortium name="Pathogen Informatics"/>
        </authorList>
    </citation>
    <scope>NUCLEOTIDE SEQUENCE [LARGE SCALE GENOMIC DNA]</scope>
    <source>
        <strain evidence="8 9">NCTC13652</strain>
    </source>
</reference>
<dbReference type="GO" id="GO:0006813">
    <property type="term" value="P:potassium ion transport"/>
    <property type="evidence" value="ECO:0007669"/>
    <property type="project" value="InterPro"/>
</dbReference>
<dbReference type="Pfam" id="PF02080">
    <property type="entry name" value="TrkA_C"/>
    <property type="match status" value="1"/>
</dbReference>
<dbReference type="PROSITE" id="PS51202">
    <property type="entry name" value="RCK_C"/>
    <property type="match status" value="1"/>
</dbReference>
<evidence type="ECO:0000313" key="8">
    <source>
        <dbReference type="EMBL" id="VEI04537.1"/>
    </source>
</evidence>
<keyword evidence="5" id="KW-0812">Transmembrane</keyword>
<keyword evidence="6" id="KW-1133">Transmembrane helix</keyword>
<comment type="similarity">
    <text evidence="2">Belongs to the AAE transporter (TC 2.A.81) family.</text>
</comment>
<evidence type="ECO:0000256" key="1">
    <source>
        <dbReference type="ARBA" id="ARBA00004651"/>
    </source>
</evidence>
<dbReference type="InterPro" id="IPR036721">
    <property type="entry name" value="RCK_C_sf"/>
</dbReference>
<dbReference type="GO" id="GO:0005886">
    <property type="term" value="C:plasma membrane"/>
    <property type="evidence" value="ECO:0007669"/>
    <property type="project" value="UniProtKB-SubCell"/>
</dbReference>
<evidence type="ECO:0000256" key="2">
    <source>
        <dbReference type="ARBA" id="ARBA00009854"/>
    </source>
</evidence>
<dbReference type="OrthoDB" id="9155749at2"/>
<evidence type="ECO:0000256" key="5">
    <source>
        <dbReference type="ARBA" id="ARBA00022692"/>
    </source>
</evidence>
<evidence type="ECO:0000256" key="6">
    <source>
        <dbReference type="ARBA" id="ARBA00022989"/>
    </source>
</evidence>
<evidence type="ECO:0000256" key="7">
    <source>
        <dbReference type="ARBA" id="ARBA00023136"/>
    </source>
</evidence>
<dbReference type="InterPro" id="IPR006512">
    <property type="entry name" value="YidE_YbjL"/>
</dbReference>
<evidence type="ECO:0000256" key="4">
    <source>
        <dbReference type="ARBA" id="ARBA00022475"/>
    </source>
</evidence>
<gene>
    <name evidence="8" type="ORF">NCTC13652_02769</name>
</gene>
<evidence type="ECO:0000313" key="9">
    <source>
        <dbReference type="Proteomes" id="UP000277858"/>
    </source>
</evidence>
<name>A0A3S4VLI3_9ACTN</name>
<evidence type="ECO:0000256" key="3">
    <source>
        <dbReference type="ARBA" id="ARBA00022448"/>
    </source>
</evidence>
<dbReference type="PANTHER" id="PTHR30445">
    <property type="entry name" value="K(+)_H(+) ANTIPORTER SUBUNIT KHTT"/>
    <property type="match status" value="1"/>
</dbReference>
<protein>
    <submittedName>
        <fullName evidence="8">Putative transporter</fullName>
    </submittedName>
</protein>
<dbReference type="GO" id="GO:0008324">
    <property type="term" value="F:monoatomic cation transmembrane transporter activity"/>
    <property type="evidence" value="ECO:0007669"/>
    <property type="project" value="InterPro"/>
</dbReference>